<name>A0A6B4FU60_CLOBO</name>
<dbReference type="AlphaFoldDB" id="A0A6B4FU60"/>
<dbReference type="Proteomes" id="UP000478995">
    <property type="component" value="Unassembled WGS sequence"/>
</dbReference>
<comment type="caution">
    <text evidence="1">The sequence shown here is derived from an EMBL/GenBank/DDBJ whole genome shotgun (WGS) entry which is preliminary data.</text>
</comment>
<dbReference type="InterPro" id="IPR013785">
    <property type="entry name" value="Aldolase_TIM"/>
</dbReference>
<gene>
    <name evidence="1" type="ORF">FC794_11805</name>
</gene>
<reference evidence="1 2" key="1">
    <citation type="submission" date="2019-04" db="EMBL/GenBank/DDBJ databases">
        <title>Genome sequencing of Clostridium botulinum Groups I-IV and Clostridium butyricum.</title>
        <authorList>
            <person name="Brunt J."/>
            <person name="Van Vliet A.H.M."/>
            <person name="Stringer S.C."/>
            <person name="Carter A.T."/>
            <person name="Peck M.W."/>
        </authorList>
    </citation>
    <scope>NUCLEOTIDE SEQUENCE [LARGE SCALE GENOMIC DNA]</scope>
    <source>
        <strain evidence="1 2">IFR 18/037</strain>
    </source>
</reference>
<sequence>MIFTEKFIFEITIIRGYNDDEESIKNIKNIIKEISPNKIIIARIEDERFKKKRGITDERFEEILNLLLNS</sequence>
<organism evidence="1 2">
    <name type="scientific">Clostridium botulinum</name>
    <dbReference type="NCBI Taxonomy" id="1491"/>
    <lineage>
        <taxon>Bacteria</taxon>
        <taxon>Bacillati</taxon>
        <taxon>Bacillota</taxon>
        <taxon>Clostridia</taxon>
        <taxon>Eubacteriales</taxon>
        <taxon>Clostridiaceae</taxon>
        <taxon>Clostridium</taxon>
    </lineage>
</organism>
<accession>A0A6B4FU60</accession>
<dbReference type="EMBL" id="SWOY01000003">
    <property type="protein sequence ID" value="NFG17465.1"/>
    <property type="molecule type" value="Genomic_DNA"/>
</dbReference>
<dbReference type="Gene3D" id="3.20.20.70">
    <property type="entry name" value="Aldolase class I"/>
    <property type="match status" value="1"/>
</dbReference>
<evidence type="ECO:0000313" key="1">
    <source>
        <dbReference type="EMBL" id="NFG17465.1"/>
    </source>
</evidence>
<proteinExistence type="predicted"/>
<evidence type="ECO:0000313" key="2">
    <source>
        <dbReference type="Proteomes" id="UP000478995"/>
    </source>
</evidence>
<protein>
    <submittedName>
        <fullName evidence="1">Radical SAM protein</fullName>
    </submittedName>
</protein>